<keyword evidence="1" id="KW-0560">Oxidoreductase</keyword>
<dbReference type="Gene3D" id="3.40.50.720">
    <property type="entry name" value="NAD(P)-binding Rossmann-like Domain"/>
    <property type="match status" value="1"/>
</dbReference>
<dbReference type="InterPro" id="IPR052228">
    <property type="entry name" value="Sec_Metab_Biosynth_Oxidored"/>
</dbReference>
<dbReference type="SUPFAM" id="SSF51735">
    <property type="entry name" value="NAD(P)-binding Rossmann-fold domains"/>
    <property type="match status" value="1"/>
</dbReference>
<evidence type="ECO:0000256" key="2">
    <source>
        <dbReference type="SAM" id="MobiDB-lite"/>
    </source>
</evidence>
<dbReference type="AlphaFoldDB" id="A0A1G4KNW6"/>
<dbReference type="GO" id="GO:0016491">
    <property type="term" value="F:oxidoreductase activity"/>
    <property type="evidence" value="ECO:0007669"/>
    <property type="project" value="UniProtKB-KW"/>
</dbReference>
<gene>
    <name evidence="3" type="ORF">LANO_0H25378G</name>
</gene>
<feature type="region of interest" description="Disordered" evidence="2">
    <location>
        <begin position="1"/>
        <end position="24"/>
    </location>
</feature>
<organism evidence="3 4">
    <name type="scientific">Lachancea nothofagi CBS 11611</name>
    <dbReference type="NCBI Taxonomy" id="1266666"/>
    <lineage>
        <taxon>Eukaryota</taxon>
        <taxon>Fungi</taxon>
        <taxon>Dikarya</taxon>
        <taxon>Ascomycota</taxon>
        <taxon>Saccharomycotina</taxon>
        <taxon>Saccharomycetes</taxon>
        <taxon>Saccharomycetales</taxon>
        <taxon>Saccharomycetaceae</taxon>
        <taxon>Lachancea</taxon>
    </lineage>
</organism>
<dbReference type="InterPro" id="IPR036291">
    <property type="entry name" value="NAD(P)-bd_dom_sf"/>
</dbReference>
<keyword evidence="4" id="KW-1185">Reference proteome</keyword>
<dbReference type="PANTHER" id="PTHR47534:SF3">
    <property type="entry name" value="ALCOHOL DEHYDROGENASE-LIKE C-TERMINAL DOMAIN-CONTAINING PROTEIN"/>
    <property type="match status" value="1"/>
</dbReference>
<accession>A0A1G4KNW6</accession>
<feature type="compositionally biased region" description="Polar residues" evidence="2">
    <location>
        <begin position="1"/>
        <end position="16"/>
    </location>
</feature>
<dbReference type="PANTHER" id="PTHR47534">
    <property type="entry name" value="YALI0E05731P"/>
    <property type="match status" value="1"/>
</dbReference>
<name>A0A1G4KNW6_9SACH</name>
<proteinExistence type="predicted"/>
<evidence type="ECO:0000313" key="3">
    <source>
        <dbReference type="EMBL" id="SCV06249.1"/>
    </source>
</evidence>
<reference evidence="4" key="1">
    <citation type="submission" date="2016-03" db="EMBL/GenBank/DDBJ databases">
        <authorList>
            <person name="Devillers Hugo."/>
        </authorList>
    </citation>
    <scope>NUCLEOTIDE SEQUENCE [LARGE SCALE GENOMIC DNA]</scope>
</reference>
<sequence>MGQRPSRQAKSENPQSCDCRRDRRNRPKLNKAFQSRGANVIVVDRTFRDGDLKNVQFIKADLELMSEAKLVAQEISQKSLDLVIFSTGIIAAPIRELTTEGLESDIAVSYLNRLVILRNLLPALEKAHTNVVEKPRVFIFGFPCNGETGTPDDLNSEGGYNAMKTHMTTVAGNEALVFDTARRFPGIGVYGLNPGLIKTAIRNNFLGDGLKSRIIEGVIGLMFQNSEKYAQNVVPMMTASELENHSPAFFDNYGKAFLSEGFPEAYVEKYISKSEKLLAIRCLFLTSSWLSSKLAHFVCDNTD</sequence>
<dbReference type="OrthoDB" id="2898509at2759"/>
<dbReference type="Proteomes" id="UP000189911">
    <property type="component" value="Chromosome H"/>
</dbReference>
<evidence type="ECO:0000313" key="4">
    <source>
        <dbReference type="Proteomes" id="UP000189911"/>
    </source>
</evidence>
<evidence type="ECO:0000256" key="1">
    <source>
        <dbReference type="ARBA" id="ARBA00023002"/>
    </source>
</evidence>
<protein>
    <submittedName>
        <fullName evidence="3">LANO_0H25378g1_1</fullName>
    </submittedName>
</protein>
<dbReference type="EMBL" id="LT598447">
    <property type="protein sequence ID" value="SCV06249.1"/>
    <property type="molecule type" value="Genomic_DNA"/>
</dbReference>